<sequence length="184" mass="19966">MNLPNIISIGRILLVPVTIWLIVAGQFGLAFLFFIMAGVSDGIDGYIARRYQMKTQLGAYLDPLADKLLLVSIYVSLGLLQHMPAWLVILVASRDVLIVGAVILSWILDKPLKMQPLITSKVNTAAQIILAGGQLAVLAWMSDATWFLNIGSAVVAFLTVASAALYMRAWARHMANGTSTRDAP</sequence>
<protein>
    <submittedName>
        <fullName evidence="1">CDP-alcohol phosphatidyltransferase family protein</fullName>
    </submittedName>
</protein>
<name>A0ACC5R0Z5_9HYPH</name>
<reference evidence="1" key="1">
    <citation type="submission" date="2021-01" db="EMBL/GenBank/DDBJ databases">
        <authorList>
            <person name="Sun Q."/>
        </authorList>
    </citation>
    <scope>NUCLEOTIDE SEQUENCE</scope>
    <source>
        <strain evidence="1">YIM B02566</strain>
    </source>
</reference>
<comment type="caution">
    <text evidence="1">The sequence shown here is derived from an EMBL/GenBank/DDBJ whole genome shotgun (WGS) entry which is preliminary data.</text>
</comment>
<keyword evidence="2" id="KW-1185">Reference proteome</keyword>
<gene>
    <name evidence="1" type="ORF">JHL16_07045</name>
</gene>
<organism evidence="1 2">
    <name type="scientific">Taklimakanibacter albus</name>
    <dbReference type="NCBI Taxonomy" id="2800327"/>
    <lineage>
        <taxon>Bacteria</taxon>
        <taxon>Pseudomonadati</taxon>
        <taxon>Pseudomonadota</taxon>
        <taxon>Alphaproteobacteria</taxon>
        <taxon>Hyphomicrobiales</taxon>
        <taxon>Aestuariivirgaceae</taxon>
        <taxon>Taklimakanibacter</taxon>
    </lineage>
</organism>
<evidence type="ECO:0000313" key="2">
    <source>
        <dbReference type="Proteomes" id="UP000616151"/>
    </source>
</evidence>
<evidence type="ECO:0000313" key="1">
    <source>
        <dbReference type="EMBL" id="MBK1866106.1"/>
    </source>
</evidence>
<dbReference type="EMBL" id="JAENHL010000006">
    <property type="protein sequence ID" value="MBK1866106.1"/>
    <property type="molecule type" value="Genomic_DNA"/>
</dbReference>
<accession>A0ACC5R0Z5</accession>
<dbReference type="Proteomes" id="UP000616151">
    <property type="component" value="Unassembled WGS sequence"/>
</dbReference>
<proteinExistence type="predicted"/>